<dbReference type="InterPro" id="IPR011050">
    <property type="entry name" value="Pectin_lyase_fold/virulence"/>
</dbReference>
<keyword evidence="2" id="KW-0964">Secreted</keyword>
<feature type="domain" description="Filamentous haemagglutinin FhaB/tRNA nuclease CdiA-like TPS" evidence="4">
    <location>
        <begin position="139"/>
        <end position="252"/>
    </location>
</feature>
<dbReference type="OrthoDB" id="1776524at2"/>
<dbReference type="NCBIfam" id="TIGR01901">
    <property type="entry name" value="adhes_NPXG"/>
    <property type="match status" value="1"/>
</dbReference>
<dbReference type="PROSITE" id="PS51318">
    <property type="entry name" value="TAT"/>
    <property type="match status" value="1"/>
</dbReference>
<reference evidence="5 6" key="1">
    <citation type="journal article" date="2018" name="Arch. Microbiol.">
        <title>New insights into the metabolic potential of the phototrophic purple bacterium Rhodopila globiformis DSM 161(T) from its draft genome sequence and evidence for a vanadium-dependent nitrogenase.</title>
        <authorList>
            <person name="Imhoff J.F."/>
            <person name="Rahn T."/>
            <person name="Kunzel S."/>
            <person name="Neulinger S.C."/>
        </authorList>
    </citation>
    <scope>NUCLEOTIDE SEQUENCE [LARGE SCALE GENOMIC DNA]</scope>
    <source>
        <strain evidence="5 6">DSM 16996</strain>
    </source>
</reference>
<dbReference type="InterPro" id="IPR008638">
    <property type="entry name" value="FhaB/CdiA-like_TPS"/>
</dbReference>
<dbReference type="AlphaFoldDB" id="A0A2S6NET2"/>
<dbReference type="RefSeq" id="WP_146089830.1">
    <property type="nucleotide sequence ID" value="NZ_JACIGC010000001.1"/>
</dbReference>
<gene>
    <name evidence="5" type="ORF">CCR94_02885</name>
</gene>
<comment type="subcellular location">
    <subcellularLocation>
        <location evidence="1">Secreted</location>
    </subcellularLocation>
</comment>
<dbReference type="Pfam" id="PF05860">
    <property type="entry name" value="TPS"/>
    <property type="match status" value="1"/>
</dbReference>
<protein>
    <recommendedName>
        <fullName evidence="4">Filamentous haemagglutinin FhaB/tRNA nuclease CdiA-like TPS domain-containing protein</fullName>
    </recommendedName>
</protein>
<keyword evidence="6" id="KW-1185">Reference proteome</keyword>
<dbReference type="SUPFAM" id="SSF51126">
    <property type="entry name" value="Pectin lyase-like"/>
    <property type="match status" value="1"/>
</dbReference>
<dbReference type="InterPro" id="IPR006311">
    <property type="entry name" value="TAT_signal"/>
</dbReference>
<evidence type="ECO:0000313" key="5">
    <source>
        <dbReference type="EMBL" id="PPQ33128.1"/>
    </source>
</evidence>
<organism evidence="5 6">
    <name type="scientific">Rhodoblastus sphagnicola</name>
    <dbReference type="NCBI Taxonomy" id="333368"/>
    <lineage>
        <taxon>Bacteria</taxon>
        <taxon>Pseudomonadati</taxon>
        <taxon>Pseudomonadota</taxon>
        <taxon>Alphaproteobacteria</taxon>
        <taxon>Hyphomicrobiales</taxon>
        <taxon>Rhodoblastaceae</taxon>
        <taxon>Rhodoblastus</taxon>
    </lineage>
</organism>
<dbReference type="EMBL" id="NHSJ01000028">
    <property type="protein sequence ID" value="PPQ33128.1"/>
    <property type="molecule type" value="Genomic_DNA"/>
</dbReference>
<comment type="caution">
    <text evidence="5">The sequence shown here is derived from an EMBL/GenBank/DDBJ whole genome shotgun (WGS) entry which is preliminary data.</text>
</comment>
<dbReference type="GO" id="GO:0005576">
    <property type="term" value="C:extracellular region"/>
    <property type="evidence" value="ECO:0007669"/>
    <property type="project" value="UniProtKB-SubCell"/>
</dbReference>
<evidence type="ECO:0000256" key="1">
    <source>
        <dbReference type="ARBA" id="ARBA00004613"/>
    </source>
</evidence>
<keyword evidence="3" id="KW-0732">Signal</keyword>
<dbReference type="PANTHER" id="PTHR12338:SF8">
    <property type="entry name" value="HEME_HEMOPEXIN-BINDING PROTEIN"/>
    <property type="match status" value="1"/>
</dbReference>
<dbReference type="Gene3D" id="2.160.20.10">
    <property type="entry name" value="Single-stranded right-handed beta-helix, Pectin lyase-like"/>
    <property type="match status" value="1"/>
</dbReference>
<dbReference type="Proteomes" id="UP000239089">
    <property type="component" value="Unassembled WGS sequence"/>
</dbReference>
<dbReference type="SMART" id="SM00912">
    <property type="entry name" value="Haemagg_act"/>
    <property type="match status" value="1"/>
</dbReference>
<evidence type="ECO:0000259" key="4">
    <source>
        <dbReference type="SMART" id="SM00912"/>
    </source>
</evidence>
<accession>A0A2S6NET2</accession>
<sequence length="982" mass="99571">MSARTHRRRHRANRGTGRRPGVAARVVWMAGGTRRRLLLAGASLLAMMVASPGAYAIDVGSRAAGVTSASNVASDAALAAARQAQQAAQNAAQSIKRATTALQSMQALQATAQAAAQVRQTSTTNPVAAPNGLGAGGLLPNAPAGWNGANAPTQAAGANNVNIRQTQAQAILNWTTFNVGARTTLTYDQQGNANWVALNRVDATQGPSQILGQIKADGQVYVINQSGVIFGGASQINVGSLIASTAGITDAQFKAKGIYSAQSGSTYTPSFTGAAGKVIVEQGAQIATNAPASVTSGGGFVMLLGAEVDNAGRITTPKGQTLFAAGDDFILRPGFGATANTFSTTRGGEVAPALYAGSASGAVDNAGVVFSQQGDITLAGHAIMQDGLLISTTSVNRSGAIHLLNSASDATGSVTLTGNAITAILPELDSTDTALNSQRDALIAASSAANLLRSQNSGGQFDNLSLLADRQDQSRIEIVTGNLVNFRSGSLTMAQGGQIAVSAGSRVFTKAGATLDVSGVRDVALAMSSNEVKVNIQGNELRDSPQNRDSGKLINDNAWVDLRSLVLAPAGAGGYASDRYYTPGGLLEVSGYLNNAPHRIGEWTAVGGAITLSAPQVAAQKGATFNISGGSLDYQGGWLQQSALLGSDGGLYDVNNAPANLTYKTGVNGFVVDHARAGVTEVYYNALGGFKAERWEDGYTVGRDAGRITIASPTTTFEADIIADVVNGQRQTGARVAGVTDGYKLTQNTVALPGTLALQGYGVINNAPTPVASATKVTFSNAAAPADPTGASWFNADAISSFGLGGITVWSTKGVTVTDALTLAPGGKVDFAAPSIDVYASLTARGGSVSLGSLAGAVGLIDANGAVHIGLHSGAMIDTRGLWTNLLTDPDADQWRLAVIDGGAVSLQLTGGDLTQTTRTGDITLDKGSRIDASAGGAILANGKFSGGKGADITLATYDWTSGAHQAGAGVLTLNGALASYG</sequence>
<dbReference type="InterPro" id="IPR012334">
    <property type="entry name" value="Pectin_lyas_fold"/>
</dbReference>
<evidence type="ECO:0000256" key="3">
    <source>
        <dbReference type="ARBA" id="ARBA00022729"/>
    </source>
</evidence>
<name>A0A2S6NET2_9HYPH</name>
<evidence type="ECO:0000313" key="6">
    <source>
        <dbReference type="Proteomes" id="UP000239089"/>
    </source>
</evidence>
<dbReference type="PANTHER" id="PTHR12338">
    <property type="entry name" value="AUTOTRANSPORTER"/>
    <property type="match status" value="1"/>
</dbReference>
<dbReference type="InterPro" id="IPR050909">
    <property type="entry name" value="Bact_Autotransporter_VF"/>
</dbReference>
<proteinExistence type="predicted"/>
<evidence type="ECO:0000256" key="2">
    <source>
        <dbReference type="ARBA" id="ARBA00022525"/>
    </source>
</evidence>